<dbReference type="Proteomes" id="UP000805193">
    <property type="component" value="Unassembled WGS sequence"/>
</dbReference>
<name>A0AC60PPJ7_IXOPE</name>
<reference evidence="1 2" key="1">
    <citation type="journal article" date="2020" name="Cell">
        <title>Large-Scale Comparative Analyses of Tick Genomes Elucidate Their Genetic Diversity and Vector Capacities.</title>
        <authorList>
            <consortium name="Tick Genome and Microbiome Consortium (TIGMIC)"/>
            <person name="Jia N."/>
            <person name="Wang J."/>
            <person name="Shi W."/>
            <person name="Du L."/>
            <person name="Sun Y."/>
            <person name="Zhan W."/>
            <person name="Jiang J.F."/>
            <person name="Wang Q."/>
            <person name="Zhang B."/>
            <person name="Ji P."/>
            <person name="Bell-Sakyi L."/>
            <person name="Cui X.M."/>
            <person name="Yuan T.T."/>
            <person name="Jiang B.G."/>
            <person name="Yang W.F."/>
            <person name="Lam T.T."/>
            <person name="Chang Q.C."/>
            <person name="Ding S.J."/>
            <person name="Wang X.J."/>
            <person name="Zhu J.G."/>
            <person name="Ruan X.D."/>
            <person name="Zhao L."/>
            <person name="Wei J.T."/>
            <person name="Ye R.Z."/>
            <person name="Que T.C."/>
            <person name="Du C.H."/>
            <person name="Zhou Y.H."/>
            <person name="Cheng J.X."/>
            <person name="Dai P.F."/>
            <person name="Guo W.B."/>
            <person name="Han X.H."/>
            <person name="Huang E.J."/>
            <person name="Li L.F."/>
            <person name="Wei W."/>
            <person name="Gao Y.C."/>
            <person name="Liu J.Z."/>
            <person name="Shao H.Z."/>
            <person name="Wang X."/>
            <person name="Wang C.C."/>
            <person name="Yang T.C."/>
            <person name="Huo Q.B."/>
            <person name="Li W."/>
            <person name="Chen H.Y."/>
            <person name="Chen S.E."/>
            <person name="Zhou L.G."/>
            <person name="Ni X.B."/>
            <person name="Tian J.H."/>
            <person name="Sheng Y."/>
            <person name="Liu T."/>
            <person name="Pan Y.S."/>
            <person name="Xia L.Y."/>
            <person name="Li J."/>
            <person name="Zhao F."/>
            <person name="Cao W.C."/>
        </authorList>
    </citation>
    <scope>NUCLEOTIDE SEQUENCE [LARGE SCALE GENOMIC DNA]</scope>
    <source>
        <strain evidence="1">Iper-2018</strain>
    </source>
</reference>
<accession>A0AC60PPJ7</accession>
<evidence type="ECO:0000313" key="2">
    <source>
        <dbReference type="Proteomes" id="UP000805193"/>
    </source>
</evidence>
<gene>
    <name evidence="1" type="ORF">HPB47_001245</name>
</gene>
<protein>
    <submittedName>
        <fullName evidence="1">Uncharacterized protein</fullName>
    </submittedName>
</protein>
<proteinExistence type="predicted"/>
<comment type="caution">
    <text evidence="1">The sequence shown here is derived from an EMBL/GenBank/DDBJ whole genome shotgun (WGS) entry which is preliminary data.</text>
</comment>
<organism evidence="1 2">
    <name type="scientific">Ixodes persulcatus</name>
    <name type="common">Taiga tick</name>
    <dbReference type="NCBI Taxonomy" id="34615"/>
    <lineage>
        <taxon>Eukaryota</taxon>
        <taxon>Metazoa</taxon>
        <taxon>Ecdysozoa</taxon>
        <taxon>Arthropoda</taxon>
        <taxon>Chelicerata</taxon>
        <taxon>Arachnida</taxon>
        <taxon>Acari</taxon>
        <taxon>Parasitiformes</taxon>
        <taxon>Ixodida</taxon>
        <taxon>Ixodoidea</taxon>
        <taxon>Ixodidae</taxon>
        <taxon>Ixodinae</taxon>
        <taxon>Ixodes</taxon>
    </lineage>
</organism>
<evidence type="ECO:0000313" key="1">
    <source>
        <dbReference type="EMBL" id="KAG0422959.1"/>
    </source>
</evidence>
<sequence>MRPLNTSDNTDIPLGSTVGEGVPLMFPITDVTHIPPRKAPRVSNPFTAVMAVPVCSKRAHEANINNTAQHAERRPTPGVASEELLAGTAAAEEDEVFSGRQLTPPTASQDDAEEYVDCADDSPAMGTTFDPKGLEDGLESQATEQFSPSGTLLDTVQIAGVPEIRRQDCDTGSTQGPSEVGEGFVRSKNCGGLALEEYATTNMASNESSIERCKICNYMEASLSTHRKKIEELEIQVTSLIERLQQTGLDKNKIDQLLQMMGSAERERRENAAERKALKELLTRCEVLEKEWSGLLVEAPCQRNAPEHEGPPSTGRETAPFTEQENRPSVPHEAAENNHDKQECLAATQEDCSRVIGLVGESRKSEGCNRAQDQRRGAPTIEKKESGSPSSTVDDDKLADSVVDSVKLLAGPHDNRVEGPGERDTSTPAKSKASAKPVVRPPWGVKKEVLIVGDSNVGRFAPAFSEQMGGGQNFDVLLNRKATVEIAHRMIADYEAMARRIPRMYILHVGMEDLLHGKQPDDIVECLEKKWCFRQVALTVCSVPEVTSRGKETQAAAMMLNSRLRKMCKKIHAKYVDLNRNLVNDGFMEKDGLRYSNQGINMVTGLLVGLANRFLGRQGKDRRMKAQQDREQDGLVNPAKQRSIHEPMNQTAGIECGQIRTTPLLVGHVPCEGLLQQRLSQGAYVRRQQDGEKKDKSTQQGTTTQERHAHSGWQPSMREGTSAYPVRGWVHPGLMRHPTGIGLSMGDAPRRIQEDPPLQYHRDDIPAELTPVLDGRTLVYPPPLVRHPMHMSPPAMPPLWLSGLVAETVRQQLGIGVHGPMN</sequence>
<keyword evidence="2" id="KW-1185">Reference proteome</keyword>
<dbReference type="EMBL" id="JABSTQ010010161">
    <property type="protein sequence ID" value="KAG0422959.1"/>
    <property type="molecule type" value="Genomic_DNA"/>
</dbReference>